<keyword evidence="1" id="KW-0812">Transmembrane</keyword>
<feature type="transmembrane region" description="Helical" evidence="1">
    <location>
        <begin position="36"/>
        <end position="55"/>
    </location>
</feature>
<dbReference type="RefSeq" id="WP_043940568.1">
    <property type="nucleotide sequence ID" value="NZ_CP020928.1"/>
</dbReference>
<reference evidence="3 5" key="1">
    <citation type="journal article" date="2015" name="Microbiology (Mosc.)">
        <title>Genomics of the Weissella cibaria species with an examination of its metabolic traits.</title>
        <authorList>
            <person name="Lynch K.M."/>
            <person name="Lucid A."/>
            <person name="Arendt E.K."/>
            <person name="Sleator R.D."/>
            <person name="Lucey B."/>
            <person name="Coffey A."/>
        </authorList>
    </citation>
    <scope>NUCLEOTIDE SEQUENCE [LARGE SCALE GENOMIC DNA]</scope>
    <source>
        <strain evidence="3 5">AB3b</strain>
    </source>
</reference>
<dbReference type="PATRIC" id="fig|137591.24.peg.211"/>
<feature type="transmembrane region" description="Helical" evidence="1">
    <location>
        <begin position="7"/>
        <end position="24"/>
    </location>
</feature>
<evidence type="ECO:0000313" key="3">
    <source>
        <dbReference type="EMBL" id="KIU25601.1"/>
    </source>
</evidence>
<organism evidence="3 5">
    <name type="scientific">Weissella cibaria</name>
    <dbReference type="NCBI Taxonomy" id="137591"/>
    <lineage>
        <taxon>Bacteria</taxon>
        <taxon>Bacillati</taxon>
        <taxon>Bacillota</taxon>
        <taxon>Bacilli</taxon>
        <taxon>Lactobacillales</taxon>
        <taxon>Lactobacillaceae</taxon>
        <taxon>Weissella</taxon>
    </lineage>
</organism>
<dbReference type="EMBL" id="VNHC01000002">
    <property type="protein sequence ID" value="TVV28382.1"/>
    <property type="molecule type" value="Genomic_DNA"/>
</dbReference>
<accession>A0A0D1MCS9</accession>
<dbReference type="AlphaFoldDB" id="A0A0D1MCS9"/>
<sequence>MQRYKTVLKWVGVSIFIFIFHLVYNHFGHGVQSVSLNWAWLIPLIPALIRGVLILTKNEVTQRFALQHFWQWSNLAIWSITIWLVLQGILTIAGTGSQYLYGYGIFAVLFWIIGVGGGLKQRSKGN</sequence>
<proteinExistence type="predicted"/>
<reference evidence="4 7" key="3">
    <citation type="submission" date="2019-07" db="EMBL/GenBank/DDBJ databases">
        <title>Genome sequence of Weissella cibaria GK1.</title>
        <authorList>
            <person name="Choi H.-J."/>
        </authorList>
    </citation>
    <scope>NUCLEOTIDE SEQUENCE [LARGE SCALE GENOMIC DNA]</scope>
    <source>
        <strain evidence="4 7">GK1</strain>
    </source>
</reference>
<evidence type="ECO:0000313" key="7">
    <source>
        <dbReference type="Proteomes" id="UP000320012"/>
    </source>
</evidence>
<evidence type="ECO:0000256" key="1">
    <source>
        <dbReference type="SAM" id="Phobius"/>
    </source>
</evidence>
<gene>
    <name evidence="3" type="ORF">ab3b_00208</name>
    <name evidence="2" type="ORF">B6254_2311</name>
    <name evidence="4" type="ORF">FO435_11110</name>
</gene>
<evidence type="ECO:0000313" key="5">
    <source>
        <dbReference type="Proteomes" id="UP000032289"/>
    </source>
</evidence>
<dbReference type="Proteomes" id="UP000032289">
    <property type="component" value="Unassembled WGS sequence"/>
</dbReference>
<keyword evidence="1" id="KW-0472">Membrane</keyword>
<feature type="transmembrane region" description="Helical" evidence="1">
    <location>
        <begin position="75"/>
        <end position="94"/>
    </location>
</feature>
<feature type="transmembrane region" description="Helical" evidence="1">
    <location>
        <begin position="100"/>
        <end position="119"/>
    </location>
</feature>
<evidence type="ECO:0000313" key="4">
    <source>
        <dbReference type="EMBL" id="TVV28382.1"/>
    </source>
</evidence>
<reference evidence="2 6" key="2">
    <citation type="submission" date="2017-04" db="EMBL/GenBank/DDBJ databases">
        <title>Weissella cibaria strain m2 complete genome.</title>
        <authorList>
            <person name="Pan Q."/>
            <person name="Tan M."/>
            <person name="Yao F."/>
            <person name="Su S."/>
        </authorList>
    </citation>
    <scope>NUCLEOTIDE SEQUENCE [LARGE SCALE GENOMIC DNA]</scope>
    <source>
        <strain evidence="2 6">M2</strain>
    </source>
</reference>
<dbReference type="Proteomes" id="UP000244870">
    <property type="component" value="Chromosome"/>
</dbReference>
<dbReference type="Proteomes" id="UP000320012">
    <property type="component" value="Unassembled WGS sequence"/>
</dbReference>
<evidence type="ECO:0000313" key="2">
    <source>
        <dbReference type="EMBL" id="AWF96657.1"/>
    </source>
</evidence>
<name>A0A0D1MCS9_9LACO</name>
<protein>
    <submittedName>
        <fullName evidence="3">Uncharacterized protein</fullName>
    </submittedName>
</protein>
<dbReference type="EMBL" id="JWHT01000006">
    <property type="protein sequence ID" value="KIU25601.1"/>
    <property type="molecule type" value="Genomic_DNA"/>
</dbReference>
<dbReference type="EMBL" id="CP020928">
    <property type="protein sequence ID" value="AWF96657.1"/>
    <property type="molecule type" value="Genomic_DNA"/>
</dbReference>
<keyword evidence="1" id="KW-1133">Transmembrane helix</keyword>
<evidence type="ECO:0000313" key="6">
    <source>
        <dbReference type="Proteomes" id="UP000244870"/>
    </source>
</evidence>